<gene>
    <name evidence="3" type="ORF">FKZ61_08555</name>
</gene>
<dbReference type="Proteomes" id="UP000317371">
    <property type="component" value="Unassembled WGS sequence"/>
</dbReference>
<name>A0A540VHK2_9CHLR</name>
<proteinExistence type="predicted"/>
<dbReference type="InterPro" id="IPR049492">
    <property type="entry name" value="BD-FAE-like_dom"/>
</dbReference>
<dbReference type="PANTHER" id="PTHR48081">
    <property type="entry name" value="AB HYDROLASE SUPERFAMILY PROTEIN C4A8.06C"/>
    <property type="match status" value="1"/>
</dbReference>
<protein>
    <submittedName>
        <fullName evidence="3">Alpha/beta hydrolase</fullName>
    </submittedName>
</protein>
<keyword evidence="4" id="KW-1185">Reference proteome</keyword>
<dbReference type="SUPFAM" id="SSF53474">
    <property type="entry name" value="alpha/beta-Hydrolases"/>
    <property type="match status" value="1"/>
</dbReference>
<dbReference type="InParanoid" id="A0A540VHK2"/>
<dbReference type="InterPro" id="IPR029058">
    <property type="entry name" value="AB_hydrolase_fold"/>
</dbReference>
<evidence type="ECO:0000313" key="3">
    <source>
        <dbReference type="EMBL" id="TQE96248.1"/>
    </source>
</evidence>
<evidence type="ECO:0000256" key="1">
    <source>
        <dbReference type="ARBA" id="ARBA00022801"/>
    </source>
</evidence>
<dbReference type="Gene3D" id="3.40.50.1820">
    <property type="entry name" value="alpha/beta hydrolase"/>
    <property type="match status" value="1"/>
</dbReference>
<feature type="domain" description="BD-FAE-like" evidence="2">
    <location>
        <begin position="30"/>
        <end position="216"/>
    </location>
</feature>
<dbReference type="InterPro" id="IPR050300">
    <property type="entry name" value="GDXG_lipolytic_enzyme"/>
</dbReference>
<dbReference type="OrthoDB" id="9794725at2"/>
<reference evidence="3 4" key="1">
    <citation type="submission" date="2019-06" db="EMBL/GenBank/DDBJ databases">
        <title>Genome sequence of Litorilinea aerophila BAA-2444.</title>
        <authorList>
            <person name="Maclea K.S."/>
            <person name="Maurais E.G."/>
            <person name="Iannazzi L.C."/>
        </authorList>
    </citation>
    <scope>NUCLEOTIDE SEQUENCE [LARGE SCALE GENOMIC DNA]</scope>
    <source>
        <strain evidence="3 4">ATCC BAA-2444</strain>
    </source>
</reference>
<evidence type="ECO:0000259" key="2">
    <source>
        <dbReference type="Pfam" id="PF20434"/>
    </source>
</evidence>
<sequence>MIPLWLAGEAPAGPAPSFRPWLEPYLLETERPLGAVLICPGGGYRNRAPHEGEPVARRFNRLGWHAFVVHYRVAPHRHPRPLQDAARALRLIRQQATTWQVDPDHVAVCGFSAGGHLAASLGVHFRHPSLQGTGPLERLSCRPDGLILCYPVITAGEFRHAGSFENLLGPDATPAQRLELSLETRVSPETPPTFLWHTADDPAVPVENSLLFAQALRRHRVPFELHVYPHGRHGLGLADEDPHVASWLPLCAAWLRSLGWPTAARDTTA</sequence>
<accession>A0A540VHK2</accession>
<comment type="caution">
    <text evidence="3">The sequence shown here is derived from an EMBL/GenBank/DDBJ whole genome shotgun (WGS) entry which is preliminary data.</text>
</comment>
<dbReference type="GO" id="GO:0016787">
    <property type="term" value="F:hydrolase activity"/>
    <property type="evidence" value="ECO:0007669"/>
    <property type="project" value="UniProtKB-KW"/>
</dbReference>
<evidence type="ECO:0000313" key="4">
    <source>
        <dbReference type="Proteomes" id="UP000317371"/>
    </source>
</evidence>
<dbReference type="AlphaFoldDB" id="A0A540VHK2"/>
<organism evidence="3 4">
    <name type="scientific">Litorilinea aerophila</name>
    <dbReference type="NCBI Taxonomy" id="1204385"/>
    <lineage>
        <taxon>Bacteria</taxon>
        <taxon>Bacillati</taxon>
        <taxon>Chloroflexota</taxon>
        <taxon>Caldilineae</taxon>
        <taxon>Caldilineales</taxon>
        <taxon>Caldilineaceae</taxon>
        <taxon>Litorilinea</taxon>
    </lineage>
</organism>
<dbReference type="RefSeq" id="WP_141609805.1">
    <property type="nucleotide sequence ID" value="NZ_VIGC02000009.1"/>
</dbReference>
<dbReference type="Pfam" id="PF20434">
    <property type="entry name" value="BD-FAE"/>
    <property type="match status" value="1"/>
</dbReference>
<dbReference type="PANTHER" id="PTHR48081:SF6">
    <property type="entry name" value="PEPTIDASE S9 PROLYL OLIGOPEPTIDASE CATALYTIC DOMAIN-CONTAINING PROTEIN"/>
    <property type="match status" value="1"/>
</dbReference>
<dbReference type="EMBL" id="VIGC01000009">
    <property type="protein sequence ID" value="TQE96248.1"/>
    <property type="molecule type" value="Genomic_DNA"/>
</dbReference>
<keyword evidence="1 3" id="KW-0378">Hydrolase</keyword>